<feature type="region of interest" description="Disordered" evidence="2">
    <location>
        <begin position="1"/>
        <end position="32"/>
    </location>
</feature>
<reference evidence="4 5" key="1">
    <citation type="submission" date="2013-06" db="EMBL/GenBank/DDBJ databases">
        <title>The Genome Sequence of Acinetobacter rudis CIP 110305.</title>
        <authorList>
            <consortium name="The Broad Institute Genome Sequencing Platform"/>
            <consortium name="The Broad Institute Genome Sequencing Center for Infectious Disease"/>
            <person name="Cerqueira G."/>
            <person name="Feldgarden M."/>
            <person name="Courvalin P."/>
            <person name="Perichon B."/>
            <person name="Grillot-Courvalin C."/>
            <person name="Clermont D."/>
            <person name="Rocha E."/>
            <person name="Yoon E.-J."/>
            <person name="Nemec A."/>
            <person name="Young S.K."/>
            <person name="Zeng Q."/>
            <person name="Gargeya S."/>
            <person name="Fitzgerald M."/>
            <person name="Abouelleil A."/>
            <person name="Alvarado L."/>
            <person name="Berlin A.M."/>
            <person name="Chapman S.B."/>
            <person name="Dewar J."/>
            <person name="Goldberg J."/>
            <person name="Griggs A."/>
            <person name="Gujja S."/>
            <person name="Hansen M."/>
            <person name="Howarth C."/>
            <person name="Imamovic A."/>
            <person name="Larimer J."/>
            <person name="McCowan C."/>
            <person name="Murphy C."/>
            <person name="Pearson M."/>
            <person name="Priest M."/>
            <person name="Roberts A."/>
            <person name="Saif S."/>
            <person name="Shea T."/>
            <person name="Sykes S."/>
            <person name="Wortman J."/>
            <person name="Nusbaum C."/>
            <person name="Birren B."/>
        </authorList>
    </citation>
    <scope>NUCLEOTIDE SEQUENCE [LARGE SCALE GENOMIC DNA]</scope>
    <source>
        <strain evidence="4 5">CIP 110305</strain>
    </source>
</reference>
<feature type="region of interest" description="Disordered" evidence="2">
    <location>
        <begin position="395"/>
        <end position="414"/>
    </location>
</feature>
<dbReference type="AlphaFoldDB" id="S3NHI3"/>
<organism evidence="4 5">
    <name type="scientific">Acinetobacter rudis CIP 110305</name>
    <dbReference type="NCBI Taxonomy" id="421052"/>
    <lineage>
        <taxon>Bacteria</taxon>
        <taxon>Pseudomonadati</taxon>
        <taxon>Pseudomonadota</taxon>
        <taxon>Gammaproteobacteria</taxon>
        <taxon>Moraxellales</taxon>
        <taxon>Moraxellaceae</taxon>
        <taxon>Acinetobacter</taxon>
    </lineage>
</organism>
<evidence type="ECO:0000313" key="4">
    <source>
        <dbReference type="EMBL" id="EPF73784.1"/>
    </source>
</evidence>
<dbReference type="eggNOG" id="COG0741">
    <property type="taxonomic scope" value="Bacteria"/>
</dbReference>
<proteinExistence type="predicted"/>
<evidence type="ECO:0000259" key="3">
    <source>
        <dbReference type="Pfam" id="PF18763"/>
    </source>
</evidence>
<dbReference type="EMBL" id="ATGI01000023">
    <property type="protein sequence ID" value="EPF73784.1"/>
    <property type="molecule type" value="Genomic_DNA"/>
</dbReference>
<gene>
    <name evidence="4" type="ORF">F945_01943</name>
</gene>
<dbReference type="InterPro" id="IPR023346">
    <property type="entry name" value="Lysozyme-like_dom_sf"/>
</dbReference>
<evidence type="ECO:0000256" key="1">
    <source>
        <dbReference type="SAM" id="Coils"/>
    </source>
</evidence>
<name>S3NHI3_9GAMM</name>
<feature type="domain" description="DdrB-like" evidence="3">
    <location>
        <begin position="560"/>
        <end position="688"/>
    </location>
</feature>
<feature type="compositionally biased region" description="Basic and acidic residues" evidence="2">
    <location>
        <begin position="11"/>
        <end position="20"/>
    </location>
</feature>
<evidence type="ECO:0000313" key="5">
    <source>
        <dbReference type="Proteomes" id="UP000014568"/>
    </source>
</evidence>
<dbReference type="Pfam" id="PF18763">
    <property type="entry name" value="ddrB-ParB"/>
    <property type="match status" value="1"/>
</dbReference>
<evidence type="ECO:0000256" key="2">
    <source>
        <dbReference type="SAM" id="MobiDB-lite"/>
    </source>
</evidence>
<dbReference type="STRING" id="632955.GCA_000829675_00702"/>
<keyword evidence="5" id="KW-1185">Reference proteome</keyword>
<dbReference type="HOGENOM" id="CLU_309650_0_0_6"/>
<dbReference type="Proteomes" id="UP000014568">
    <property type="component" value="Unassembled WGS sequence"/>
</dbReference>
<feature type="coiled-coil region" evidence="1">
    <location>
        <begin position="947"/>
        <end position="974"/>
    </location>
</feature>
<protein>
    <recommendedName>
        <fullName evidence="3">DdrB-like domain-containing protein</fullName>
    </recommendedName>
</protein>
<dbReference type="RefSeq" id="WP_016656350.1">
    <property type="nucleotide sequence ID" value="NZ_KE340353.1"/>
</dbReference>
<dbReference type="OrthoDB" id="9814088at2"/>
<sequence length="982" mass="106252">MSNWLSDQVSDEQKKIDELTSKGMGKPTVKEDPSFFQGLPRSLATGPLAGTIKAYEAVRKPISSLTDYVEWTVDDFRNGGLDGPVNYAVEKRFSTLRDQREKERNDIFLAEIAQLEDAENSGMGARIGFGIGDFAARGFWGGITGGVGGAVTVTGASGMNYSFENLKSQGVDNNTAFNVSLIDGAVEGMSAGLPLSYGLKGTRGLIKDGILSVGGATGVSLAGQYSSGQVLEANDYAKQAKKYEITGESVAIEVGLNALMFGAGRYAAHVSKSVDAELKDLSVDEIEARTTQIESGLVLNEMDAEKASSPVKATDQIQENNHLINLDTATKQMKEGQPVSVKQEVKGEPKKTTVMNAARVASYTNKPWAKTIAQEAEKRGIPPLDAVIMSHLETGGTFDPNIKPPVNPKTGKRPSSALGLYQTLDGTHGAMGGGSRSDGNNQIKVGLNYYEHNAKIFKGKFGRNPTGLEIYFMHFFGEGGGPVFLKSADNMLFVDAATRWHKDSKKRGTARQQAQAITSSHGFNGLTVGQVKAKYQKRWDDVAKKYGSDGSNIQTVHGMDGSSYDVMPEIRSIDDLIASNDSAFGVNPDYPADLQPRDRTRAANSEQIEVMANNLRPELLSDSPKISDGSPILGSDGVVESGNGRTMAIRRAYETGKADDYKAFVQQYAADRGWDISGIKNPVLVRNRLTDTDRVEFARLANVPDVAQYSPTERAKADADRLPDSSMLKINNDGSINIEGSTDFVRAFADQLPNSERADFKTRDGRLSQSGKQRIESALAQRAYNDSNLITRLYENLDDDSKTVLNSLLKAAPQLAQLGDLVKQGGRHQNSIASDLAQAAQKLSDIKANGGTVRDYLNQEVLFDDGLTLSAKEFLNVFDSNSRSAKAIGEHIQSKIDEVEAKGDPRQGSLFGQTIEEQQALEIIMNNPDQEVAVSRVRPDGEIEEITMTLRERLDELEAEAIAAKEEGIAAETAANCALQFG</sequence>
<accession>S3NHI3</accession>
<dbReference type="PATRIC" id="fig|421052.3.peg.1898"/>
<dbReference type="SUPFAM" id="SSF53955">
    <property type="entry name" value="Lysozyme-like"/>
    <property type="match status" value="1"/>
</dbReference>
<keyword evidence="1" id="KW-0175">Coiled coil</keyword>
<dbReference type="InterPro" id="IPR041398">
    <property type="entry name" value="DdrB_dom"/>
</dbReference>
<dbReference type="Gene3D" id="1.10.530.10">
    <property type="match status" value="1"/>
</dbReference>
<comment type="caution">
    <text evidence="4">The sequence shown here is derived from an EMBL/GenBank/DDBJ whole genome shotgun (WGS) entry which is preliminary data.</text>
</comment>